<gene>
    <name evidence="4" type="ORF">POTOM_039851</name>
</gene>
<dbReference type="CDD" id="cd02440">
    <property type="entry name" value="AdoMet_MTases"/>
    <property type="match status" value="1"/>
</dbReference>
<evidence type="ECO:0000313" key="5">
    <source>
        <dbReference type="Proteomes" id="UP000886885"/>
    </source>
</evidence>
<reference evidence="4" key="1">
    <citation type="journal article" date="2020" name="bioRxiv">
        <title>Hybrid origin of Populus tomentosa Carr. identified through genome sequencing and phylogenomic analysis.</title>
        <authorList>
            <person name="An X."/>
            <person name="Gao K."/>
            <person name="Chen Z."/>
            <person name="Li J."/>
            <person name="Yang X."/>
            <person name="Yang X."/>
            <person name="Zhou J."/>
            <person name="Guo T."/>
            <person name="Zhao T."/>
            <person name="Huang S."/>
            <person name="Miao D."/>
            <person name="Khan W.U."/>
            <person name="Rao P."/>
            <person name="Ye M."/>
            <person name="Lei B."/>
            <person name="Liao W."/>
            <person name="Wang J."/>
            <person name="Ji L."/>
            <person name="Li Y."/>
            <person name="Guo B."/>
            <person name="Mustafa N.S."/>
            <person name="Li S."/>
            <person name="Yun Q."/>
            <person name="Keller S.R."/>
            <person name="Mao J."/>
            <person name="Zhang R."/>
            <person name="Strauss S.H."/>
        </authorList>
    </citation>
    <scope>NUCLEOTIDE SEQUENCE</scope>
    <source>
        <strain evidence="4">GM15</strain>
        <tissue evidence="4">Leaf</tissue>
    </source>
</reference>
<dbReference type="Pfam" id="PF06325">
    <property type="entry name" value="PrmA"/>
    <property type="match status" value="1"/>
</dbReference>
<keyword evidence="3" id="KW-0472">Membrane</keyword>
<dbReference type="GO" id="GO:0016279">
    <property type="term" value="F:protein-lysine N-methyltransferase activity"/>
    <property type="evidence" value="ECO:0007669"/>
    <property type="project" value="TreeGrafter"/>
</dbReference>
<keyword evidence="3" id="KW-1133">Transmembrane helix</keyword>
<evidence type="ECO:0008006" key="6">
    <source>
        <dbReference type="Google" id="ProtNLM"/>
    </source>
</evidence>
<accession>A0A8X7YXM3</accession>
<proteinExistence type="predicted"/>
<evidence type="ECO:0000313" key="4">
    <source>
        <dbReference type="EMBL" id="KAG6756423.1"/>
    </source>
</evidence>
<dbReference type="AlphaFoldDB" id="A0A8X7YXM3"/>
<keyword evidence="2" id="KW-0808">Transferase</keyword>
<name>A0A8X7YXM3_POPTO</name>
<comment type="caution">
    <text evidence="4">The sequence shown here is derived from an EMBL/GenBank/DDBJ whole genome shotgun (WGS) entry which is preliminary data.</text>
</comment>
<evidence type="ECO:0000256" key="2">
    <source>
        <dbReference type="ARBA" id="ARBA00022679"/>
    </source>
</evidence>
<keyword evidence="3" id="KW-0812">Transmembrane</keyword>
<dbReference type="EMBL" id="JAAWWB010000021">
    <property type="protein sequence ID" value="KAG6756423.1"/>
    <property type="molecule type" value="Genomic_DNA"/>
</dbReference>
<dbReference type="InterPro" id="IPR050078">
    <property type="entry name" value="Ribosomal_L11_MeTrfase_PrmA"/>
</dbReference>
<dbReference type="GO" id="GO:0032259">
    <property type="term" value="P:methylation"/>
    <property type="evidence" value="ECO:0007669"/>
    <property type="project" value="UniProtKB-KW"/>
</dbReference>
<dbReference type="GO" id="GO:0005739">
    <property type="term" value="C:mitochondrion"/>
    <property type="evidence" value="ECO:0007669"/>
    <property type="project" value="TreeGrafter"/>
</dbReference>
<sequence>MNLFEAKILNKDLKLSAPTIHQLSLSSRYRNWFNSNDKKCQGVISSNTYRTLSFTTTAHHIFLLHSRFTNFHIDGRNPALPHSSQNLPFLLLLLHSLPRPQQQQQVNPLLTFLFSFDAPNMSLIAFQRLFYVLVPVLQVWMKMMTLMVLMRRAFKFMIYLFLDVCIDSIFPEFEDVGMCLSQAANSIGLKETPPFEVNLGDQYEWVRKTQESFHPVEVTEGLWIVPEWRSPPDVQATNIILNPGLAFGTGEHPTTKLCLLLLKKLIKGEEHFLDYGTGSGVLAIAALKFGAALSVGFDIEPQAIMSARHNATLNSIGPEKMQLHLVPGKTCSSLDGREDEMVKEQSCYGTGVISGTEKYDVVIANILLNPLLDLADHIVSYAKPRAVVGISGIISEQCSRIVDRYSMLLEDISVSEMDGWACVSGRKKI</sequence>
<dbReference type="PANTHER" id="PTHR43648">
    <property type="entry name" value="ELECTRON TRANSFER FLAVOPROTEIN BETA SUBUNIT LYSINE METHYLTRANSFERASE"/>
    <property type="match status" value="1"/>
</dbReference>
<protein>
    <recommendedName>
        <fullName evidence="6">Ribosomal protein L11 methyltransferase</fullName>
    </recommendedName>
</protein>
<keyword evidence="1" id="KW-0489">Methyltransferase</keyword>
<dbReference type="OrthoDB" id="419617at2759"/>
<feature type="transmembrane region" description="Helical" evidence="3">
    <location>
        <begin position="129"/>
        <end position="149"/>
    </location>
</feature>
<dbReference type="Proteomes" id="UP000886885">
    <property type="component" value="Chromosome 11A"/>
</dbReference>
<keyword evidence="5" id="KW-1185">Reference proteome</keyword>
<organism evidence="4 5">
    <name type="scientific">Populus tomentosa</name>
    <name type="common">Chinese white poplar</name>
    <dbReference type="NCBI Taxonomy" id="118781"/>
    <lineage>
        <taxon>Eukaryota</taxon>
        <taxon>Viridiplantae</taxon>
        <taxon>Streptophyta</taxon>
        <taxon>Embryophyta</taxon>
        <taxon>Tracheophyta</taxon>
        <taxon>Spermatophyta</taxon>
        <taxon>Magnoliopsida</taxon>
        <taxon>eudicotyledons</taxon>
        <taxon>Gunneridae</taxon>
        <taxon>Pentapetalae</taxon>
        <taxon>rosids</taxon>
        <taxon>fabids</taxon>
        <taxon>Malpighiales</taxon>
        <taxon>Salicaceae</taxon>
        <taxon>Saliceae</taxon>
        <taxon>Populus</taxon>
    </lineage>
</organism>
<evidence type="ECO:0000256" key="3">
    <source>
        <dbReference type="SAM" id="Phobius"/>
    </source>
</evidence>
<evidence type="ECO:0000256" key="1">
    <source>
        <dbReference type="ARBA" id="ARBA00022603"/>
    </source>
</evidence>
<dbReference type="PANTHER" id="PTHR43648:SF1">
    <property type="entry name" value="ELECTRON TRANSFER FLAVOPROTEIN BETA SUBUNIT LYSINE METHYLTRANSFERASE"/>
    <property type="match status" value="1"/>
</dbReference>